<sequence>MGNKAKGVKRSADKYNNKSSKKRTFRRSIDESDAESSSGDDLDISEDEDELDDLDDEDVKEDNDEEEQEEEEEEDQENGNNDNIDPNKKSSKEQHSEQKKVLNERKLQRKAGIQVQKIKSLWEKLRVTKPAPTKAQRDKLCDEVWELSHDVINDLVMKHDASRVVQTLVKYSSKERRDIIVNSLKGSFYQLATSAYGKYLLIKLLHYGSKESRAIIVDELHGKLRKLMRHKKIYRESAEKKQLIMSNLYGTIKASVEKGSTGFQILHAAMKEYVTVLKDDIDANDSAIRDFIDLLGEQFAELVHTQEGSDVACNLIALLTLKNVRIGLQKTSKKDKEQRKSELLERSISPIYKALLDEESIVKLLQVNIAAQVITELILTSTNVEDVNKNLRPQLPFTQQSPFASRLVKSLIQGNEFKFDNESKKL</sequence>
<evidence type="ECO:0000259" key="5">
    <source>
        <dbReference type="Pfam" id="PF08144"/>
    </source>
</evidence>
<dbReference type="InterPro" id="IPR016024">
    <property type="entry name" value="ARM-type_fold"/>
</dbReference>
<gene>
    <name evidence="6" type="ORF">FOB64_005111</name>
</gene>
<keyword evidence="2" id="KW-0694">RNA-binding</keyword>
<dbReference type="SMART" id="SM00025">
    <property type="entry name" value="Pumilio"/>
    <property type="match status" value="3"/>
</dbReference>
<dbReference type="GO" id="GO:0005730">
    <property type="term" value="C:nucleolus"/>
    <property type="evidence" value="ECO:0007669"/>
    <property type="project" value="TreeGrafter"/>
</dbReference>
<feature type="repeat" description="Pumilio" evidence="3">
    <location>
        <begin position="183"/>
        <end position="218"/>
    </location>
</feature>
<dbReference type="GO" id="GO:0003729">
    <property type="term" value="F:mRNA binding"/>
    <property type="evidence" value="ECO:0007669"/>
    <property type="project" value="TreeGrafter"/>
</dbReference>
<protein>
    <recommendedName>
        <fullName evidence="5">CPL domain-containing protein</fullName>
    </recommendedName>
</protein>
<dbReference type="InterPro" id="IPR012959">
    <property type="entry name" value="CPL_dom"/>
</dbReference>
<evidence type="ECO:0000256" key="1">
    <source>
        <dbReference type="ARBA" id="ARBA00022737"/>
    </source>
</evidence>
<dbReference type="AlphaFoldDB" id="A0A8H6BW67"/>
<evidence type="ECO:0000313" key="7">
    <source>
        <dbReference type="Proteomes" id="UP000536275"/>
    </source>
</evidence>
<keyword evidence="1" id="KW-0677">Repeat</keyword>
<dbReference type="EMBL" id="JABWAD010000060">
    <property type="protein sequence ID" value="KAF6063471.1"/>
    <property type="molecule type" value="Genomic_DNA"/>
</dbReference>
<dbReference type="InterPro" id="IPR001313">
    <property type="entry name" value="Pumilio_RNA-bd_rpt"/>
</dbReference>
<dbReference type="InterPro" id="IPR040059">
    <property type="entry name" value="PUM3"/>
</dbReference>
<dbReference type="Pfam" id="PF00806">
    <property type="entry name" value="PUF"/>
    <property type="match status" value="2"/>
</dbReference>
<feature type="repeat" description="Pumilio" evidence="3">
    <location>
        <begin position="146"/>
        <end position="182"/>
    </location>
</feature>
<dbReference type="PANTHER" id="PTHR13389:SF0">
    <property type="entry name" value="PUMILIO HOMOLOG 3"/>
    <property type="match status" value="1"/>
</dbReference>
<evidence type="ECO:0000313" key="6">
    <source>
        <dbReference type="EMBL" id="KAF6063471.1"/>
    </source>
</evidence>
<dbReference type="Proteomes" id="UP000536275">
    <property type="component" value="Unassembled WGS sequence"/>
</dbReference>
<feature type="compositionally biased region" description="Acidic residues" evidence="4">
    <location>
        <begin position="31"/>
        <end position="77"/>
    </location>
</feature>
<dbReference type="Gene3D" id="1.25.10.10">
    <property type="entry name" value="Leucine-rich Repeat Variant"/>
    <property type="match status" value="1"/>
</dbReference>
<dbReference type="PANTHER" id="PTHR13389">
    <property type="entry name" value="PUMILIO HOMOLOG 3"/>
    <property type="match status" value="1"/>
</dbReference>
<feature type="domain" description="CPL" evidence="5">
    <location>
        <begin position="328"/>
        <end position="424"/>
    </location>
</feature>
<reference evidence="6 7" key="1">
    <citation type="submission" date="2020-03" db="EMBL/GenBank/DDBJ databases">
        <title>FDA dAtabase for Regulatory Grade micrObial Sequences (FDA-ARGOS): Supporting development and validation of Infectious Disease Dx tests.</title>
        <authorList>
            <person name="Campos J."/>
            <person name="Goldberg B."/>
            <person name="Tallon L."/>
            <person name="Sadzewicz L."/>
            <person name="Vavikolanu K."/>
            <person name="Mehta A."/>
            <person name="Aluvathingal J."/>
            <person name="Nadendla S."/>
            <person name="Nandy P."/>
            <person name="Geyer C."/>
            <person name="Yan Y."/>
            <person name="Sichtig H."/>
        </authorList>
    </citation>
    <scope>NUCLEOTIDE SEQUENCE [LARGE SCALE GENOMIC DNA]</scope>
    <source>
        <strain evidence="6 7">FDAARGOS_656</strain>
    </source>
</reference>
<proteinExistence type="predicted"/>
<dbReference type="GO" id="GO:0006417">
    <property type="term" value="P:regulation of translation"/>
    <property type="evidence" value="ECO:0007669"/>
    <property type="project" value="TreeGrafter"/>
</dbReference>
<accession>A0A8H6BW67</accession>
<evidence type="ECO:0000256" key="4">
    <source>
        <dbReference type="SAM" id="MobiDB-lite"/>
    </source>
</evidence>
<dbReference type="InterPro" id="IPR011989">
    <property type="entry name" value="ARM-like"/>
</dbReference>
<organism evidence="6 7">
    <name type="scientific">Candida albicans</name>
    <name type="common">Yeast</name>
    <dbReference type="NCBI Taxonomy" id="5476"/>
    <lineage>
        <taxon>Eukaryota</taxon>
        <taxon>Fungi</taxon>
        <taxon>Dikarya</taxon>
        <taxon>Ascomycota</taxon>
        <taxon>Saccharomycotina</taxon>
        <taxon>Pichiomycetes</taxon>
        <taxon>Debaryomycetaceae</taxon>
        <taxon>Candida/Lodderomyces clade</taxon>
        <taxon>Candida</taxon>
    </lineage>
</organism>
<dbReference type="PROSITE" id="PS50302">
    <property type="entry name" value="PUM"/>
    <property type="match status" value="2"/>
</dbReference>
<evidence type="ECO:0000256" key="3">
    <source>
        <dbReference type="PROSITE-ProRule" id="PRU00317"/>
    </source>
</evidence>
<dbReference type="SUPFAM" id="SSF48371">
    <property type="entry name" value="ARM repeat"/>
    <property type="match status" value="1"/>
</dbReference>
<name>A0A8H6BW67_CANAX</name>
<feature type="region of interest" description="Disordered" evidence="4">
    <location>
        <begin position="1"/>
        <end position="106"/>
    </location>
</feature>
<evidence type="ECO:0000256" key="2">
    <source>
        <dbReference type="ARBA" id="ARBA00022884"/>
    </source>
</evidence>
<dbReference type="Pfam" id="PF08144">
    <property type="entry name" value="CPL"/>
    <property type="match status" value="1"/>
</dbReference>
<comment type="caution">
    <text evidence="6">The sequence shown here is derived from an EMBL/GenBank/DDBJ whole genome shotgun (WGS) entry which is preliminary data.</text>
</comment>
<feature type="compositionally biased region" description="Basic and acidic residues" evidence="4">
    <location>
        <begin position="85"/>
        <end position="106"/>
    </location>
</feature>